<comment type="caution">
    <text evidence="2">The sequence shown here is derived from an EMBL/GenBank/DDBJ whole genome shotgun (WGS) entry which is preliminary data.</text>
</comment>
<sequence length="72" mass="7760">MSGGSGGGGGGGGIGSDSNDNGDGTGDRTDNDETIALTLRRVYHENPYFKYRAARMGLQNHRKRNMRKDTEL</sequence>
<feature type="compositionally biased region" description="Gly residues" evidence="1">
    <location>
        <begin position="1"/>
        <end position="15"/>
    </location>
</feature>
<evidence type="ECO:0000313" key="2">
    <source>
        <dbReference type="EMBL" id="OCT51156.1"/>
    </source>
</evidence>
<protein>
    <submittedName>
        <fullName evidence="2">Uncharacterized protein</fullName>
    </submittedName>
</protein>
<dbReference type="AlphaFoldDB" id="A0A1C1CRL4"/>
<keyword evidence="3" id="KW-1185">Reference proteome</keyword>
<organism evidence="2 3">
    <name type="scientific">Cladophialophora carrionii</name>
    <dbReference type="NCBI Taxonomy" id="86049"/>
    <lineage>
        <taxon>Eukaryota</taxon>
        <taxon>Fungi</taxon>
        <taxon>Dikarya</taxon>
        <taxon>Ascomycota</taxon>
        <taxon>Pezizomycotina</taxon>
        <taxon>Eurotiomycetes</taxon>
        <taxon>Chaetothyriomycetidae</taxon>
        <taxon>Chaetothyriales</taxon>
        <taxon>Herpotrichiellaceae</taxon>
        <taxon>Cladophialophora</taxon>
    </lineage>
</organism>
<dbReference type="Proteomes" id="UP000094526">
    <property type="component" value="Unassembled WGS sequence"/>
</dbReference>
<evidence type="ECO:0000256" key="1">
    <source>
        <dbReference type="SAM" id="MobiDB-lite"/>
    </source>
</evidence>
<evidence type="ECO:0000313" key="3">
    <source>
        <dbReference type="Proteomes" id="UP000094526"/>
    </source>
</evidence>
<dbReference type="EMBL" id="LGRB01000009">
    <property type="protein sequence ID" value="OCT51156.1"/>
    <property type="molecule type" value="Genomic_DNA"/>
</dbReference>
<name>A0A1C1CRL4_9EURO</name>
<gene>
    <name evidence="2" type="ORF">CLCR_09380</name>
</gene>
<dbReference type="VEuPathDB" id="FungiDB:CLCR_09380"/>
<reference evidence="3" key="1">
    <citation type="submission" date="2015-07" db="EMBL/GenBank/DDBJ databases">
        <authorList>
            <person name="Teixeira M.M."/>
            <person name="Souza R.C."/>
            <person name="Almeida L.G."/>
            <person name="Vicente V.A."/>
            <person name="de Hoog S."/>
            <person name="Bocca A.L."/>
            <person name="de Almeida S.R."/>
            <person name="Vasconcelos A.T."/>
            <person name="Felipe M.S."/>
        </authorList>
    </citation>
    <scope>NUCLEOTIDE SEQUENCE [LARGE SCALE GENOMIC DNA]</scope>
    <source>
        <strain evidence="3">KSF</strain>
    </source>
</reference>
<feature type="region of interest" description="Disordered" evidence="1">
    <location>
        <begin position="1"/>
        <end position="33"/>
    </location>
</feature>
<proteinExistence type="predicted"/>
<dbReference type="VEuPathDB" id="FungiDB:G647_06916"/>
<accession>A0A1C1CRL4</accession>